<keyword evidence="2" id="KW-1185">Reference proteome</keyword>
<gene>
    <name evidence="1" type="ORF">H9X91_01370</name>
</gene>
<dbReference type="InterPro" id="IPR026989">
    <property type="entry name" value="TnpV"/>
</dbReference>
<protein>
    <submittedName>
        <fullName evidence="1">TnpV protein</fullName>
    </submittedName>
</protein>
<dbReference type="Pfam" id="PF14198">
    <property type="entry name" value="TnpV"/>
    <property type="match status" value="1"/>
</dbReference>
<sequence>MELTYTQCGDYLIPDLVLSDTREYHIGKYGRMRRIYLKEHRPALYSTLLLRQLFINTKTKRKKKAGSYRKTKLL</sequence>
<accession>A0ABS2FSL9</accession>
<organism evidence="1 2">
    <name type="scientific">Oscillibacter valericigenes</name>
    <dbReference type="NCBI Taxonomy" id="351091"/>
    <lineage>
        <taxon>Bacteria</taxon>
        <taxon>Bacillati</taxon>
        <taxon>Bacillota</taxon>
        <taxon>Clostridia</taxon>
        <taxon>Eubacteriales</taxon>
        <taxon>Oscillospiraceae</taxon>
        <taxon>Oscillibacter</taxon>
    </lineage>
</organism>
<proteinExistence type="predicted"/>
<name>A0ABS2FSL9_9FIRM</name>
<dbReference type="Proteomes" id="UP000719500">
    <property type="component" value="Unassembled WGS sequence"/>
</dbReference>
<reference evidence="1 2" key="1">
    <citation type="journal article" date="2021" name="Sci. Rep.">
        <title>The distribution of antibiotic resistance genes in chicken gut microbiota commensals.</title>
        <authorList>
            <person name="Juricova H."/>
            <person name="Matiasovicova J."/>
            <person name="Kubasova T."/>
            <person name="Cejkova D."/>
            <person name="Rychlik I."/>
        </authorList>
    </citation>
    <scope>NUCLEOTIDE SEQUENCE [LARGE SCALE GENOMIC DNA]</scope>
    <source>
        <strain evidence="1 2">An411</strain>
    </source>
</reference>
<comment type="caution">
    <text evidence="1">The sequence shown here is derived from an EMBL/GenBank/DDBJ whole genome shotgun (WGS) entry which is preliminary data.</text>
</comment>
<dbReference type="EMBL" id="JACSNX010000001">
    <property type="protein sequence ID" value="MBM6850086.1"/>
    <property type="molecule type" value="Genomic_DNA"/>
</dbReference>
<evidence type="ECO:0000313" key="2">
    <source>
        <dbReference type="Proteomes" id="UP000719500"/>
    </source>
</evidence>
<evidence type="ECO:0000313" key="1">
    <source>
        <dbReference type="EMBL" id="MBM6850086.1"/>
    </source>
</evidence>